<dbReference type="SUPFAM" id="SSF56672">
    <property type="entry name" value="DNA/RNA polymerases"/>
    <property type="match status" value="1"/>
</dbReference>
<keyword evidence="1" id="KW-0175">Coiled coil</keyword>
<dbReference type="EMBL" id="CAJVPV010005266">
    <property type="protein sequence ID" value="CAG8588066.1"/>
    <property type="molecule type" value="Genomic_DNA"/>
</dbReference>
<comment type="caution">
    <text evidence="2">The sequence shown here is derived from an EMBL/GenBank/DDBJ whole genome shotgun (WGS) entry which is preliminary data.</text>
</comment>
<sequence>MCDCCGLSLSTSQKLHQHYASNKNPCHLPVLSPNQLPQFDPEIEYLDALGLFDFSEIGKSSHSEANSSPEAKREYLEALGILPPIPKFHQTDTISSGCELLDDHYQVEIGKESIYSEDPINTLNVLREQIINIFNDRFDLTHGFKTRLCLTGKMGRTTNYQEELFEDRKFAEETDNDEKDYKEVLFKNKAVVVTAKKDIPRIVDELIWDIENRIEVYIHEGSASSHLPLPKGIPKRNNGIINIQNEDDRCFEYCNLAELYPAQYHRERVSWYTPYLGKLDFNGIQFPVRADNDTMEKFEKQNPDISVSIYGWSEKELIPIRIAPKSKVHDRCNHKEGHCRPRKLIRLLLITGDDPNTGKSAQHYCLIQGRDGLGKLVGYTTKHNGKLYVCDYCVSHRTHDLKIDAQHMEDCERINNPAQKTVMPEEADIETLATIIEKSQGSKTTAIQEHKVISFDYIIRRSDGKTKVPVKIRGDDPAGEFIKAMEKETEQCQDFLAGGHVIRNSAKKLISMMQSGILPEEIVENYINHVSIFQTWKLTNIPLGSTKEYEKLIHLKHYLKGLYQSHRRDPIGVDIGIIKEKISAIPHNMENYLSLDIGNQRYMDSLQLIPGSLDSHVSNLGAEPCKEEVDKNGKSLNLSCKKPGHLYRIDSNRCFAHPERFPITREHGPKGRDNLVFRKGIFPYDWFNASEKMNATSLSPIEAFDKTPDLFNKITKYEIPDDIPKGYILEVDLDYPYKLHKSHSAYPLAPKNIEISKKKMSEYGQEIINDLKHYSKTKKLVPNLNNKKKYIVHYRTLQFYIKQGMVLTKIHQGIEFNQSSWMKPFMEELARSRALAKNDFEKNMYKLLGNTNYGKTVENVRKYQRVDFVRPKGESKKFKRLVADPSYKSYRILVENLIALGKEKIALNKKVPGKFKDENHGTAMWKFCGPRSKLYSYILADGKTDRRAKGIQKIYKKLNKLEEKFRLLEEEIDDLIDKALEIKWEIRDITKALSLININVE</sequence>
<protein>
    <submittedName>
        <fullName evidence="2">7999_t:CDS:1</fullName>
    </submittedName>
</protein>
<reference evidence="2" key="1">
    <citation type="submission" date="2021-06" db="EMBL/GenBank/DDBJ databases">
        <authorList>
            <person name="Kallberg Y."/>
            <person name="Tangrot J."/>
            <person name="Rosling A."/>
        </authorList>
    </citation>
    <scope>NUCLEOTIDE SEQUENCE</scope>
    <source>
        <strain evidence="2">CL551</strain>
    </source>
</reference>
<accession>A0A9N9C4W8</accession>
<dbReference type="Proteomes" id="UP000789342">
    <property type="component" value="Unassembled WGS sequence"/>
</dbReference>
<gene>
    <name evidence="2" type="ORF">AMORRO_LOCUS7221</name>
</gene>
<name>A0A9N9C4W8_9GLOM</name>
<dbReference type="AlphaFoldDB" id="A0A9N9C4W8"/>
<evidence type="ECO:0000256" key="1">
    <source>
        <dbReference type="SAM" id="Coils"/>
    </source>
</evidence>
<keyword evidence="3" id="KW-1185">Reference proteome</keyword>
<dbReference type="InterPro" id="IPR043502">
    <property type="entry name" value="DNA/RNA_pol_sf"/>
</dbReference>
<feature type="coiled-coil region" evidence="1">
    <location>
        <begin position="951"/>
        <end position="978"/>
    </location>
</feature>
<organism evidence="2 3">
    <name type="scientific">Acaulospora morrowiae</name>
    <dbReference type="NCBI Taxonomy" id="94023"/>
    <lineage>
        <taxon>Eukaryota</taxon>
        <taxon>Fungi</taxon>
        <taxon>Fungi incertae sedis</taxon>
        <taxon>Mucoromycota</taxon>
        <taxon>Glomeromycotina</taxon>
        <taxon>Glomeromycetes</taxon>
        <taxon>Diversisporales</taxon>
        <taxon>Acaulosporaceae</taxon>
        <taxon>Acaulospora</taxon>
    </lineage>
</organism>
<evidence type="ECO:0000313" key="3">
    <source>
        <dbReference type="Proteomes" id="UP000789342"/>
    </source>
</evidence>
<dbReference type="PANTHER" id="PTHR31511:SF12">
    <property type="entry name" value="RHO TERMINATION FACTOR N-TERMINAL DOMAIN-CONTAINING PROTEIN"/>
    <property type="match status" value="1"/>
</dbReference>
<evidence type="ECO:0000313" key="2">
    <source>
        <dbReference type="EMBL" id="CAG8588066.1"/>
    </source>
</evidence>
<dbReference type="OrthoDB" id="2419244at2759"/>
<proteinExistence type="predicted"/>
<dbReference type="PANTHER" id="PTHR31511">
    <property type="entry name" value="PROTEIN CBG23764"/>
    <property type="match status" value="1"/>
</dbReference>